<gene>
    <name evidence="1" type="ORF">DFH07DRAFT_869858</name>
</gene>
<evidence type="ECO:0000313" key="1">
    <source>
        <dbReference type="EMBL" id="KAJ7743912.1"/>
    </source>
</evidence>
<keyword evidence="2" id="KW-1185">Reference proteome</keyword>
<accession>A0AAD7ILB6</accession>
<evidence type="ECO:0000313" key="2">
    <source>
        <dbReference type="Proteomes" id="UP001215280"/>
    </source>
</evidence>
<dbReference type="EMBL" id="JARJLG010000110">
    <property type="protein sequence ID" value="KAJ7743912.1"/>
    <property type="molecule type" value="Genomic_DNA"/>
</dbReference>
<dbReference type="GO" id="GO:0005634">
    <property type="term" value="C:nucleus"/>
    <property type="evidence" value="ECO:0007669"/>
    <property type="project" value="TreeGrafter"/>
</dbReference>
<dbReference type="InterPro" id="IPR011990">
    <property type="entry name" value="TPR-like_helical_dom_sf"/>
</dbReference>
<evidence type="ECO:0008006" key="3">
    <source>
        <dbReference type="Google" id="ProtNLM"/>
    </source>
</evidence>
<dbReference type="SUPFAM" id="SSF48452">
    <property type="entry name" value="TPR-like"/>
    <property type="match status" value="1"/>
</dbReference>
<dbReference type="PANTHER" id="PTHR31859:SF1">
    <property type="entry name" value="TETRATRICOPEPTIDE REPEAT PROTEIN 39C"/>
    <property type="match status" value="1"/>
</dbReference>
<proteinExistence type="predicted"/>
<protein>
    <recommendedName>
        <fullName evidence="3">Tetratricopeptide repeat protein 39B</fullName>
    </recommendedName>
</protein>
<organism evidence="1 2">
    <name type="scientific">Mycena maculata</name>
    <dbReference type="NCBI Taxonomy" id="230809"/>
    <lineage>
        <taxon>Eukaryota</taxon>
        <taxon>Fungi</taxon>
        <taxon>Dikarya</taxon>
        <taxon>Basidiomycota</taxon>
        <taxon>Agaricomycotina</taxon>
        <taxon>Agaricomycetes</taxon>
        <taxon>Agaricomycetidae</taxon>
        <taxon>Agaricales</taxon>
        <taxon>Marasmiineae</taxon>
        <taxon>Mycenaceae</taxon>
        <taxon>Mycena</taxon>
    </lineage>
</organism>
<dbReference type="Proteomes" id="UP001215280">
    <property type="component" value="Unassembled WGS sequence"/>
</dbReference>
<dbReference type="Pfam" id="PF10300">
    <property type="entry name" value="Iml2-TPR_39"/>
    <property type="match status" value="2"/>
</dbReference>
<dbReference type="InterPro" id="IPR019412">
    <property type="entry name" value="IML2/TPR_39"/>
</dbReference>
<reference evidence="1" key="1">
    <citation type="submission" date="2023-03" db="EMBL/GenBank/DDBJ databases">
        <title>Massive genome expansion in bonnet fungi (Mycena s.s.) driven by repeated elements and novel gene families across ecological guilds.</title>
        <authorList>
            <consortium name="Lawrence Berkeley National Laboratory"/>
            <person name="Harder C.B."/>
            <person name="Miyauchi S."/>
            <person name="Viragh M."/>
            <person name="Kuo A."/>
            <person name="Thoen E."/>
            <person name="Andreopoulos B."/>
            <person name="Lu D."/>
            <person name="Skrede I."/>
            <person name="Drula E."/>
            <person name="Henrissat B."/>
            <person name="Morin E."/>
            <person name="Kohler A."/>
            <person name="Barry K."/>
            <person name="LaButti K."/>
            <person name="Morin E."/>
            <person name="Salamov A."/>
            <person name="Lipzen A."/>
            <person name="Mereny Z."/>
            <person name="Hegedus B."/>
            <person name="Baldrian P."/>
            <person name="Stursova M."/>
            <person name="Weitz H."/>
            <person name="Taylor A."/>
            <person name="Grigoriev I.V."/>
            <person name="Nagy L.G."/>
            <person name="Martin F."/>
            <person name="Kauserud H."/>
        </authorList>
    </citation>
    <scope>NUCLEOTIDE SEQUENCE</scope>
    <source>
        <strain evidence="1">CBHHK188m</strain>
    </source>
</reference>
<name>A0AAD7ILB6_9AGAR</name>
<dbReference type="PANTHER" id="PTHR31859">
    <property type="entry name" value="TETRATRICOPEPTIDE REPEAT PROTEIN 39 FAMILY MEMBER"/>
    <property type="match status" value="1"/>
</dbReference>
<dbReference type="GO" id="GO:0005741">
    <property type="term" value="C:mitochondrial outer membrane"/>
    <property type="evidence" value="ECO:0007669"/>
    <property type="project" value="TreeGrafter"/>
</dbReference>
<dbReference type="GO" id="GO:0005829">
    <property type="term" value="C:cytosol"/>
    <property type="evidence" value="ECO:0007669"/>
    <property type="project" value="TreeGrafter"/>
</dbReference>
<sequence length="758" mass="84013">MRLWIARHREHPELTMGSSVSSLDFTWTVPTRPEIFSGGKREFFFRKKCVLVESQDSSKWKIKKRSWLNPHVTPDGTGSYSQTGPLSDVGYSSSAYPLPRTMEAPTSPPPVKLPYNPADALEDLPCVRYALDLFLASKMHESEDYMNQSDKKKQRLYFATGYGLIQCVKGLMSYADEDLLDALGHTKQGVLVATQHRKKAPYLASRLAGYVVSSLNTTGVNFIKTMTDVERHAELVYAESLFEKALLGIVYSGDWLAFIKEALNMRTIITIYRTLYKYVCAVDAEYTAEMAAKNKSLANGRSTAPLESPAIDAHFRSGVYLGAGMSSLIVSLLPARLLSVVELFGYAADRAEALEILGRAGGWGRVSAAAAARAAGASAFTLDVDHNDEDVPPTVGTEEEGVRRSICDMTLLIFHLVMGSFTFDCVDVPMAARIVKWNLKRYPEGVFFLFGAGRLALARSQPAQAIEFYSKAMAAQSQYRNLHHISYWEMAIANLALGEVSASLGCWRYLQKEATWSKSMYSYGMAVCLLESTEDGEEKRKEEARTLMETVPGLRQKIAGKSIPLEKFVARKARKFIAQGNRLALPALEMSYVFFAIAHAPRAVVEGRMLPQVRAQLAALDAPGAEKEKAMGYWDDYCLARFLEGVCLRYVAFPDPDAVLDPAEVVGTSRDEAAAGGRAAFEAVFENGPQIELDHHLVYHAHYELGRLLACMGNEPEARRHFELVLSGKYLEVGPSGRKNALHMRTNAALEALHLKRL</sequence>
<dbReference type="AlphaFoldDB" id="A0AAD7ILB6"/>
<comment type="caution">
    <text evidence="1">The sequence shown here is derived from an EMBL/GenBank/DDBJ whole genome shotgun (WGS) entry which is preliminary data.</text>
</comment>